<dbReference type="PROSITE" id="PS00595">
    <property type="entry name" value="AA_TRANSFER_CLASS_5"/>
    <property type="match status" value="1"/>
</dbReference>
<evidence type="ECO:0000256" key="1">
    <source>
        <dbReference type="ARBA" id="ARBA00001933"/>
    </source>
</evidence>
<evidence type="ECO:0000256" key="8">
    <source>
        <dbReference type="RuleBase" id="RU004506"/>
    </source>
</evidence>
<evidence type="ECO:0000256" key="3">
    <source>
        <dbReference type="ARBA" id="ARBA00012239"/>
    </source>
</evidence>
<comment type="catalytic activity">
    <reaction evidence="6 8">
        <text>(sulfur carrier)-H + L-cysteine = (sulfur carrier)-SH + L-alanine</text>
        <dbReference type="Rhea" id="RHEA:43892"/>
        <dbReference type="Rhea" id="RHEA-COMP:14737"/>
        <dbReference type="Rhea" id="RHEA-COMP:14739"/>
        <dbReference type="ChEBI" id="CHEBI:29917"/>
        <dbReference type="ChEBI" id="CHEBI:35235"/>
        <dbReference type="ChEBI" id="CHEBI:57972"/>
        <dbReference type="ChEBI" id="CHEBI:64428"/>
        <dbReference type="EC" id="2.8.1.7"/>
    </reaction>
</comment>
<dbReference type="GO" id="GO:0006534">
    <property type="term" value="P:cysteine metabolic process"/>
    <property type="evidence" value="ECO:0007669"/>
    <property type="project" value="UniProtKB-UniRule"/>
</dbReference>
<name>A0A0A2CAZ7_PROMR</name>
<evidence type="ECO:0000256" key="2">
    <source>
        <dbReference type="ARBA" id="ARBA00010447"/>
    </source>
</evidence>
<keyword evidence="4 8" id="KW-0808">Transferase</keyword>
<dbReference type="InterPro" id="IPR020578">
    <property type="entry name" value="Aminotrans_V_PyrdxlP_BS"/>
</dbReference>
<dbReference type="InterPro" id="IPR000192">
    <property type="entry name" value="Aminotrans_V_dom"/>
</dbReference>
<dbReference type="EC" id="2.8.1.7" evidence="3 8"/>
<comment type="caution">
    <text evidence="10">The sequence shown here is derived from an EMBL/GenBank/DDBJ whole genome shotgun (WGS) entry which is preliminary data.</text>
</comment>
<evidence type="ECO:0000313" key="11">
    <source>
        <dbReference type="Proteomes" id="UP000030392"/>
    </source>
</evidence>
<dbReference type="CDD" id="cd06453">
    <property type="entry name" value="SufS_like"/>
    <property type="match status" value="1"/>
</dbReference>
<dbReference type="SUPFAM" id="SSF53383">
    <property type="entry name" value="PLP-dependent transferases"/>
    <property type="match status" value="1"/>
</dbReference>
<organism evidence="10 11">
    <name type="scientific">Prochlorococcus marinus str. PAC1</name>
    <dbReference type="NCBI Taxonomy" id="59924"/>
    <lineage>
        <taxon>Bacteria</taxon>
        <taxon>Bacillati</taxon>
        <taxon>Cyanobacteriota</taxon>
        <taxon>Cyanophyceae</taxon>
        <taxon>Synechococcales</taxon>
        <taxon>Prochlorococcaceae</taxon>
        <taxon>Prochlorococcus</taxon>
    </lineage>
</organism>
<keyword evidence="5 8" id="KW-0663">Pyridoxal phosphate</keyword>
<dbReference type="Gene3D" id="3.40.640.10">
    <property type="entry name" value="Type I PLP-dependent aspartate aminotransferase-like (Major domain)"/>
    <property type="match status" value="1"/>
</dbReference>
<dbReference type="InterPro" id="IPR010970">
    <property type="entry name" value="Cys_dSase_SufS"/>
</dbReference>
<accession>A0A0A2CAZ7</accession>
<evidence type="ECO:0000256" key="5">
    <source>
        <dbReference type="ARBA" id="ARBA00022898"/>
    </source>
</evidence>
<dbReference type="Proteomes" id="UP000030392">
    <property type="component" value="Unassembled WGS sequence"/>
</dbReference>
<dbReference type="InterPro" id="IPR015424">
    <property type="entry name" value="PyrdxlP-dep_Trfase"/>
</dbReference>
<dbReference type="GO" id="GO:0030170">
    <property type="term" value="F:pyridoxal phosphate binding"/>
    <property type="evidence" value="ECO:0007669"/>
    <property type="project" value="UniProtKB-UniRule"/>
</dbReference>
<dbReference type="EMBL" id="JNAX01000005">
    <property type="protein sequence ID" value="KGG21784.1"/>
    <property type="molecule type" value="Genomic_DNA"/>
</dbReference>
<feature type="domain" description="Aminotransferase class V" evidence="9">
    <location>
        <begin position="28"/>
        <end position="401"/>
    </location>
</feature>
<dbReference type="InterPro" id="IPR016454">
    <property type="entry name" value="Cysteine_dSase"/>
</dbReference>
<dbReference type="Pfam" id="PF00266">
    <property type="entry name" value="Aminotran_5"/>
    <property type="match status" value="1"/>
</dbReference>
<comment type="function">
    <text evidence="8">Catalyzes the removal of elemental sulfur and selenium atoms from L-cysteine, L-cystine, L-selenocysteine, and L-selenocystine to produce L-alanine.</text>
</comment>
<dbReference type="InterPro" id="IPR015421">
    <property type="entry name" value="PyrdxlP-dep_Trfase_major"/>
</dbReference>
<dbReference type="PIRSF" id="PIRSF005572">
    <property type="entry name" value="NifS"/>
    <property type="match status" value="1"/>
</dbReference>
<gene>
    <name evidence="10" type="ORF">EV03_0525</name>
</gene>
<dbReference type="AlphaFoldDB" id="A0A0A2CAZ7"/>
<sequence length="416" mass="46609">MKNLVKNIAEKSRNDFPLFHADINKNLIYLDHAATSQKPKQVIDSLKKYYSFQNANVHRGAHQLSAIATEKFENSRKLTANFINSNNEKEIIFTRNATEAINLVAYTWGNYALQENDEIIISLMEHHSNIVPWQLIAKAKKCKLIYINIDQNGELDFDDFRKKLSDKTKIVSLVHVSNTLGCCNPIEEISSLAHQKGSLVLLDACQSLAHKQVDIKKLGIDFLAGSSHKLCGPTGIGFLWGREEILKKIPPFLGGGEMINEVFEDNSTWADLPHKFEAGTPAIGEAIGMGTALKYLQSIGLNEIHNYEKELTKYLFEKLEEIDDLTILGPSPVIQPERGPLATFYIKDIHSNDVAELLDNSNICIRSGHHCCQPLHRFYGIKSTARASLSFTSTPSEIDSLAEELKSVISFLKKNS</sequence>
<dbReference type="NCBIfam" id="TIGR01979">
    <property type="entry name" value="sufS"/>
    <property type="match status" value="1"/>
</dbReference>
<comment type="similarity">
    <text evidence="2 8">Belongs to the class-V pyridoxal-phosphate-dependent aminotransferase family. Csd subfamily.</text>
</comment>
<dbReference type="PANTHER" id="PTHR43586:SF8">
    <property type="entry name" value="CYSTEINE DESULFURASE 1, CHLOROPLASTIC"/>
    <property type="match status" value="1"/>
</dbReference>
<evidence type="ECO:0000256" key="6">
    <source>
        <dbReference type="ARBA" id="ARBA00050776"/>
    </source>
</evidence>
<protein>
    <recommendedName>
        <fullName evidence="3 8">Cysteine desulfurase</fullName>
        <ecNumber evidence="3 8">2.8.1.7</ecNumber>
    </recommendedName>
</protein>
<dbReference type="Gene3D" id="3.90.1150.10">
    <property type="entry name" value="Aspartate Aminotransferase, domain 1"/>
    <property type="match status" value="1"/>
</dbReference>
<evidence type="ECO:0000256" key="4">
    <source>
        <dbReference type="ARBA" id="ARBA00022679"/>
    </source>
</evidence>
<dbReference type="RefSeq" id="WP_036904814.1">
    <property type="nucleotide sequence ID" value="NZ_CP138967.1"/>
</dbReference>
<dbReference type="GO" id="GO:0031071">
    <property type="term" value="F:cysteine desulfurase activity"/>
    <property type="evidence" value="ECO:0007669"/>
    <property type="project" value="UniProtKB-UniRule"/>
</dbReference>
<evidence type="ECO:0000256" key="7">
    <source>
        <dbReference type="RuleBase" id="RU004504"/>
    </source>
</evidence>
<reference evidence="11" key="1">
    <citation type="journal article" date="2014" name="Sci. Data">
        <title>Genomes of diverse isolates of the marine cyanobacterium Prochlorococcus.</title>
        <authorList>
            <person name="Biller S."/>
            <person name="Berube P."/>
            <person name="Thompson J."/>
            <person name="Kelly L."/>
            <person name="Roggensack S."/>
            <person name="Awad L."/>
            <person name="Roache-Johnson K."/>
            <person name="Ding H."/>
            <person name="Giovannoni S.J."/>
            <person name="Moore L.R."/>
            <person name="Chisholm S.W."/>
        </authorList>
    </citation>
    <scope>NUCLEOTIDE SEQUENCE [LARGE SCALE GENOMIC DNA]</scope>
    <source>
        <strain evidence="11">PAC1</strain>
    </source>
</reference>
<evidence type="ECO:0000313" key="10">
    <source>
        <dbReference type="EMBL" id="KGG21784.1"/>
    </source>
</evidence>
<dbReference type="InterPro" id="IPR015422">
    <property type="entry name" value="PyrdxlP-dep_Trfase_small"/>
</dbReference>
<comment type="cofactor">
    <cofactor evidence="1 7">
        <name>pyridoxal 5'-phosphate</name>
        <dbReference type="ChEBI" id="CHEBI:597326"/>
    </cofactor>
</comment>
<dbReference type="PANTHER" id="PTHR43586">
    <property type="entry name" value="CYSTEINE DESULFURASE"/>
    <property type="match status" value="1"/>
</dbReference>
<proteinExistence type="inferred from homology"/>
<evidence type="ECO:0000259" key="9">
    <source>
        <dbReference type="Pfam" id="PF00266"/>
    </source>
</evidence>